<sequence>MVNKRNSDKSQTPPRRIRTQIREQELKNAPTGQRVATRQLVPPDVSFAENIYITEALFFCLTYYVTPAVRSFLCRKRLVSRTATDYDYADMMQTLRNFLHAPICNMEIGKAIRVRNEICHLNLEAIKQNWASNLSTWTILCRSVGDAHGASNVQTVYNRLRRGQYQHAIDEKPFRFTVGAYNENTAFGLSLILYSCLARYVGPSLRKYLIRDKQQTTSTSFDVYKNLKDTIEQQKIDQNYLAKGASKRIDMELLRVAMEGRNTICHGKYSLVFSQWKTYLQSWESFSTDSTYKDILSNAIILFSVAIKLSITFSLYGYVNLELHMKTVRTKPLSIHPLVPVKSLIFTQKKKDSLY</sequence>
<keyword evidence="1" id="KW-1133">Transmembrane helix</keyword>
<dbReference type="EMBL" id="JAOYFB010000001">
    <property type="protein sequence ID" value="KAK4004089.1"/>
    <property type="molecule type" value="Genomic_DNA"/>
</dbReference>
<proteinExistence type="predicted"/>
<keyword evidence="1" id="KW-0812">Transmembrane</keyword>
<dbReference type="Proteomes" id="UP001234178">
    <property type="component" value="Unassembled WGS sequence"/>
</dbReference>
<accession>A0ABQ9YTY3</accession>
<evidence type="ECO:0000313" key="3">
    <source>
        <dbReference type="Proteomes" id="UP001234178"/>
    </source>
</evidence>
<reference evidence="2 3" key="1">
    <citation type="journal article" date="2023" name="Nucleic Acids Res.">
        <title>The hologenome of Daphnia magna reveals possible DNA methylation and microbiome-mediated evolution of the host genome.</title>
        <authorList>
            <person name="Chaturvedi A."/>
            <person name="Li X."/>
            <person name="Dhandapani V."/>
            <person name="Marshall H."/>
            <person name="Kissane S."/>
            <person name="Cuenca-Cambronero M."/>
            <person name="Asole G."/>
            <person name="Calvet F."/>
            <person name="Ruiz-Romero M."/>
            <person name="Marangio P."/>
            <person name="Guigo R."/>
            <person name="Rago D."/>
            <person name="Mirbahai L."/>
            <person name="Eastwood N."/>
            <person name="Colbourne J.K."/>
            <person name="Zhou J."/>
            <person name="Mallon E."/>
            <person name="Orsini L."/>
        </authorList>
    </citation>
    <scope>NUCLEOTIDE SEQUENCE [LARGE SCALE GENOMIC DNA]</scope>
    <source>
        <strain evidence="2">LRV0_1</strain>
    </source>
</reference>
<feature type="transmembrane region" description="Helical" evidence="1">
    <location>
        <begin position="295"/>
        <end position="319"/>
    </location>
</feature>
<organism evidence="2 3">
    <name type="scientific">Daphnia magna</name>
    <dbReference type="NCBI Taxonomy" id="35525"/>
    <lineage>
        <taxon>Eukaryota</taxon>
        <taxon>Metazoa</taxon>
        <taxon>Ecdysozoa</taxon>
        <taxon>Arthropoda</taxon>
        <taxon>Crustacea</taxon>
        <taxon>Branchiopoda</taxon>
        <taxon>Diplostraca</taxon>
        <taxon>Cladocera</taxon>
        <taxon>Anomopoda</taxon>
        <taxon>Daphniidae</taxon>
        <taxon>Daphnia</taxon>
    </lineage>
</organism>
<protein>
    <submittedName>
        <fullName evidence="2">Uncharacterized protein</fullName>
    </submittedName>
</protein>
<evidence type="ECO:0000256" key="1">
    <source>
        <dbReference type="SAM" id="Phobius"/>
    </source>
</evidence>
<evidence type="ECO:0000313" key="2">
    <source>
        <dbReference type="EMBL" id="KAK4004089.1"/>
    </source>
</evidence>
<comment type="caution">
    <text evidence="2">The sequence shown here is derived from an EMBL/GenBank/DDBJ whole genome shotgun (WGS) entry which is preliminary data.</text>
</comment>
<keyword evidence="3" id="KW-1185">Reference proteome</keyword>
<gene>
    <name evidence="2" type="ORF">OUZ56_005832</name>
</gene>
<name>A0ABQ9YTY3_9CRUS</name>
<keyword evidence="1" id="KW-0472">Membrane</keyword>